<keyword evidence="4" id="KW-1185">Reference proteome</keyword>
<dbReference type="InterPro" id="IPR022742">
    <property type="entry name" value="Hydrolase_4"/>
</dbReference>
<dbReference type="SUPFAM" id="SSF53474">
    <property type="entry name" value="alpha/beta-Hydrolases"/>
    <property type="match status" value="1"/>
</dbReference>
<dbReference type="Proteomes" id="UP000647836">
    <property type="component" value="Unassembled WGS sequence"/>
</dbReference>
<gene>
    <name evidence="3" type="ORF">IQ229_04410</name>
</gene>
<evidence type="ECO:0000313" key="3">
    <source>
        <dbReference type="EMBL" id="MBE9104208.1"/>
    </source>
</evidence>
<dbReference type="Gene3D" id="3.40.50.1820">
    <property type="entry name" value="alpha/beta hydrolase"/>
    <property type="match status" value="1"/>
</dbReference>
<sequence>MPTMQGETIMLAMKKFANKTLTLTSLGLLFLSHTATAELQNIEAKSMPTQSQTIATNNITVRKVQFLSQGTKVVGNLYLPANIKAPQSAVVVVGPQSSVKEQVSTVYATQLANQGFVALTFDHRTFGESGGVPRQLENPEMKVEDIHSAVTFLQALPQVKQNAVALLGVCSGGGYSARAAATDSSINALVTVAGFYHDPQVMRQWLGDNYQARLEMGKAALIKYENTGKVDYMTNVDPKNTKVAMPGQEAYDYYGTSRGVRPGWVNRSAVMFFEPFLQFNAIDSGHEIKAPTLVIHSDTALVPDGARRFFKSINSNQKNLHWMNTSNHIAFYDQPEVVESAASKAATWLKQTLNKSSD</sequence>
<dbReference type="PANTHER" id="PTHR47751:SF1">
    <property type="entry name" value="SUPERFAMILY HYDROLASE, PUTATIVE (AFU_ORTHOLOGUE AFUA_2G16580)-RELATED"/>
    <property type="match status" value="1"/>
</dbReference>
<evidence type="ECO:0000256" key="1">
    <source>
        <dbReference type="SAM" id="SignalP"/>
    </source>
</evidence>
<dbReference type="Pfam" id="PF12146">
    <property type="entry name" value="Hydrolase_4"/>
    <property type="match status" value="1"/>
</dbReference>
<keyword evidence="3" id="KW-0378">Hydrolase</keyword>
<dbReference type="PANTHER" id="PTHR47751">
    <property type="entry name" value="SUPERFAMILY HYDROLASE, PUTATIVE (AFU_ORTHOLOGUE AFUA_2G16580)-RELATED"/>
    <property type="match status" value="1"/>
</dbReference>
<dbReference type="InterPro" id="IPR029058">
    <property type="entry name" value="AB_hydrolase_fold"/>
</dbReference>
<organism evidence="3 4">
    <name type="scientific">Nostoc cf. edaphicum LEGE 07299</name>
    <dbReference type="NCBI Taxonomy" id="2777974"/>
    <lineage>
        <taxon>Bacteria</taxon>
        <taxon>Bacillati</taxon>
        <taxon>Cyanobacteriota</taxon>
        <taxon>Cyanophyceae</taxon>
        <taxon>Nostocales</taxon>
        <taxon>Nostocaceae</taxon>
        <taxon>Nostoc</taxon>
    </lineage>
</organism>
<dbReference type="RefSeq" id="WP_194041624.1">
    <property type="nucleotide sequence ID" value="NZ_JADEXF010000091.1"/>
</dbReference>
<evidence type="ECO:0000313" key="4">
    <source>
        <dbReference type="Proteomes" id="UP000647836"/>
    </source>
</evidence>
<accession>A0ABR9TV06</accession>
<dbReference type="Gene3D" id="1.10.10.800">
    <property type="match status" value="1"/>
</dbReference>
<comment type="caution">
    <text evidence="3">The sequence shown here is derived from an EMBL/GenBank/DDBJ whole genome shotgun (WGS) entry which is preliminary data.</text>
</comment>
<proteinExistence type="predicted"/>
<keyword evidence="1" id="KW-0732">Signal</keyword>
<dbReference type="GO" id="GO:0016787">
    <property type="term" value="F:hydrolase activity"/>
    <property type="evidence" value="ECO:0007669"/>
    <property type="project" value="UniProtKB-KW"/>
</dbReference>
<reference evidence="3 4" key="1">
    <citation type="submission" date="2020-10" db="EMBL/GenBank/DDBJ databases">
        <authorList>
            <person name="Castelo-Branco R."/>
            <person name="Eusebio N."/>
            <person name="Adriana R."/>
            <person name="Vieira A."/>
            <person name="Brugerolle De Fraissinette N."/>
            <person name="Rezende De Castro R."/>
            <person name="Schneider M.P."/>
            <person name="Vasconcelos V."/>
            <person name="Leao P.N."/>
        </authorList>
    </citation>
    <scope>NUCLEOTIDE SEQUENCE [LARGE SCALE GENOMIC DNA]</scope>
    <source>
        <strain evidence="3 4">LEGE 07299</strain>
    </source>
</reference>
<name>A0ABR9TV06_9NOSO</name>
<feature type="domain" description="Serine aminopeptidase S33" evidence="2">
    <location>
        <begin position="107"/>
        <end position="333"/>
    </location>
</feature>
<evidence type="ECO:0000259" key="2">
    <source>
        <dbReference type="Pfam" id="PF12146"/>
    </source>
</evidence>
<dbReference type="EMBL" id="JADEXF010000091">
    <property type="protein sequence ID" value="MBE9104208.1"/>
    <property type="molecule type" value="Genomic_DNA"/>
</dbReference>
<dbReference type="InterPro" id="IPR051411">
    <property type="entry name" value="Polyketide_trans_af380"/>
</dbReference>
<protein>
    <submittedName>
        <fullName evidence="3">Alpha/beta hydrolase</fullName>
    </submittedName>
</protein>
<feature type="chain" id="PRO_5045912029" evidence="1">
    <location>
        <begin position="38"/>
        <end position="358"/>
    </location>
</feature>
<feature type="signal peptide" evidence="1">
    <location>
        <begin position="1"/>
        <end position="37"/>
    </location>
</feature>